<evidence type="ECO:0000259" key="5">
    <source>
        <dbReference type="Pfam" id="PF07715"/>
    </source>
</evidence>
<dbReference type="SUPFAM" id="SSF56935">
    <property type="entry name" value="Porins"/>
    <property type="match status" value="1"/>
</dbReference>
<evidence type="ECO:0000313" key="7">
    <source>
        <dbReference type="EMBL" id="NIJ06873.1"/>
    </source>
</evidence>
<reference evidence="7 8" key="1">
    <citation type="submission" date="2020-03" db="EMBL/GenBank/DDBJ databases">
        <title>Genomic Encyclopedia of Type Strains, Phase III (KMG-III): the genomes of soil and plant-associated and newly described type strains.</title>
        <authorList>
            <person name="Whitman W."/>
        </authorList>
    </citation>
    <scope>NUCLEOTIDE SEQUENCE [LARGE SCALE GENOMIC DNA]</scope>
    <source>
        <strain evidence="7 8">CECT 8804</strain>
    </source>
</reference>
<protein>
    <recommendedName>
        <fullName evidence="9">TonB-dependent receptor</fullName>
    </recommendedName>
</protein>
<dbReference type="RefSeq" id="WP_167071604.1">
    <property type="nucleotide sequence ID" value="NZ_JAAOZC010000001.1"/>
</dbReference>
<comment type="subcellular location">
    <subcellularLocation>
        <location evidence="1">Cell outer membrane</location>
    </subcellularLocation>
</comment>
<dbReference type="InterPro" id="IPR008969">
    <property type="entry name" value="CarboxyPept-like_regulatory"/>
</dbReference>
<dbReference type="InterPro" id="IPR036942">
    <property type="entry name" value="Beta-barrel_TonB_sf"/>
</dbReference>
<keyword evidence="2" id="KW-0472">Membrane</keyword>
<keyword evidence="3" id="KW-0998">Cell outer membrane</keyword>
<accession>A0ABX0TP36</accession>
<evidence type="ECO:0000256" key="4">
    <source>
        <dbReference type="SAM" id="SignalP"/>
    </source>
</evidence>
<feature type="chain" id="PRO_5047504695" description="TonB-dependent receptor" evidence="4">
    <location>
        <begin position="21"/>
        <end position="1116"/>
    </location>
</feature>
<evidence type="ECO:0000256" key="1">
    <source>
        <dbReference type="ARBA" id="ARBA00004442"/>
    </source>
</evidence>
<keyword evidence="8" id="KW-1185">Reference proteome</keyword>
<sequence>MKKFLAGCALAALATSAAYAQETTSTIRGDVTSGGKPVVNATVTVLHIPSGTRATVSTDRSGSYSATGLRPGGPYSVTVTAPGFGSFQATDINTAVGEPLSLPIILTGEGPEIVVTGSSVKGARVISEGPATVLTAAQISNVASVNRDIRDLMRRDPFANIDKSNNDGSAGRVSFAGQNSRFNRFTVDGVPITDSFGLNPDALPSRRGPVPIDAIGQFETKVAPYDIREGFFQGGVINATLKSGTNQFHGTGFYSYLDDGMVGTKTKPYAGGRADGTIYAPGLAPKFKNRDFGATLSGPIIKDKLFFMVSAERVRAATPYPYGTIDNNGGTGVIGVTSAQLAQVQGISNSVYGYNPGGIVANNGDKDDRIVGRIDANISSTQRLSITGLYTKDSQISLTNTGTTTLSLGSNSYIKPNRVIAGIAQLNSEWGGGFATEVRGLYKQYDSGQIPIFPLASAATICTAPTSDRTASGATTTAVSTSCQPGFGQIQLGTGGPSQANILNVKTYAGSFLARLSRGDHNMRALVDVSYTTTFNEFVNGAAGTYYFDSIADFQNRTPESFSYTNSPTLDPANGAAKFAYSTYTFGLQDSWRFSNTLNLTYGARYDMYGGHSAPAASLNFLNRYGFGNYAFVNGRGLFQPRIGFDYTPIRRLTFRGGVGIFGGGTPDVYVGNSFSNTGVLTSSITARLTDGSVAQLNSAANPAAPALLNNVSLTSLPATANSVLIANSGVAPASNTTLNALDPHFKIPSQWRGTLSASYDADLGALGDHWRFGVAGLASKTRYAVAIVDLRSVPIPGSFTPDGRQRYQAIIPAFATDGNADLELTNSKKGRSYIAVATVSKAWKFGLSADASFTYQNVKDNFAFTSSIANSNYIATAVNDPNSRGGGYGHSNDEVPYAFKYTLSYEHAFYRDYKTRFSLFGETRQGYNYSYTFQDISTSRSTTFGTIGAPNSSNGRYLFYVPKVNDPLVVYAASGTQTAAQAQAVVENLINSSGLAKYRGQIAPRNAFHDPWFTRLDLHVEQEIPTFVGRSRITVWADIENFTNLLDHKWGQQLRTNFPSIKTVVKVTCQAVGANACGQYVYSAAYPDSSRAPSLVNSALGASLYAIRVGARFSF</sequence>
<dbReference type="InterPro" id="IPR037066">
    <property type="entry name" value="Plug_dom_sf"/>
</dbReference>
<evidence type="ECO:0000313" key="8">
    <source>
        <dbReference type="Proteomes" id="UP000727456"/>
    </source>
</evidence>
<dbReference type="InterPro" id="IPR057601">
    <property type="entry name" value="Oar-like_b-barrel"/>
</dbReference>
<dbReference type="InterPro" id="IPR012910">
    <property type="entry name" value="Plug_dom"/>
</dbReference>
<feature type="domain" description="TonB-dependent transporter Oar-like beta-barrel" evidence="6">
    <location>
        <begin position="361"/>
        <end position="1046"/>
    </location>
</feature>
<dbReference type="Gene3D" id="2.170.130.10">
    <property type="entry name" value="TonB-dependent receptor, plug domain"/>
    <property type="match status" value="1"/>
</dbReference>
<dbReference type="Proteomes" id="UP000727456">
    <property type="component" value="Unassembled WGS sequence"/>
</dbReference>
<evidence type="ECO:0000256" key="2">
    <source>
        <dbReference type="ARBA" id="ARBA00023136"/>
    </source>
</evidence>
<gene>
    <name evidence="7" type="ORF">FHS31_000455</name>
</gene>
<name>A0ABX0TP36_9SPHN</name>
<evidence type="ECO:0008006" key="9">
    <source>
        <dbReference type="Google" id="ProtNLM"/>
    </source>
</evidence>
<dbReference type="Gene3D" id="2.60.40.1120">
    <property type="entry name" value="Carboxypeptidase-like, regulatory domain"/>
    <property type="match status" value="1"/>
</dbReference>
<organism evidence="7 8">
    <name type="scientific">Sphingomonas vulcanisoli</name>
    <dbReference type="NCBI Taxonomy" id="1658060"/>
    <lineage>
        <taxon>Bacteria</taxon>
        <taxon>Pseudomonadati</taxon>
        <taxon>Pseudomonadota</taxon>
        <taxon>Alphaproteobacteria</taxon>
        <taxon>Sphingomonadales</taxon>
        <taxon>Sphingomonadaceae</taxon>
        <taxon>Sphingomonas</taxon>
    </lineage>
</organism>
<evidence type="ECO:0000259" key="6">
    <source>
        <dbReference type="Pfam" id="PF25183"/>
    </source>
</evidence>
<dbReference type="EMBL" id="JAAOZC010000001">
    <property type="protein sequence ID" value="NIJ06873.1"/>
    <property type="molecule type" value="Genomic_DNA"/>
</dbReference>
<dbReference type="Gene3D" id="2.40.170.20">
    <property type="entry name" value="TonB-dependent receptor, beta-barrel domain"/>
    <property type="match status" value="1"/>
</dbReference>
<feature type="domain" description="TonB-dependent transporter Oar-like beta-barrel" evidence="6">
    <location>
        <begin position="240"/>
        <end position="319"/>
    </location>
</feature>
<keyword evidence="4" id="KW-0732">Signal</keyword>
<comment type="caution">
    <text evidence="7">The sequence shown here is derived from an EMBL/GenBank/DDBJ whole genome shotgun (WGS) entry which is preliminary data.</text>
</comment>
<dbReference type="Pfam" id="PF13620">
    <property type="entry name" value="CarboxypepD_reg"/>
    <property type="match status" value="1"/>
</dbReference>
<proteinExistence type="predicted"/>
<evidence type="ECO:0000256" key="3">
    <source>
        <dbReference type="ARBA" id="ARBA00023237"/>
    </source>
</evidence>
<feature type="domain" description="TonB-dependent receptor plug" evidence="5">
    <location>
        <begin position="129"/>
        <end position="220"/>
    </location>
</feature>
<dbReference type="Pfam" id="PF07715">
    <property type="entry name" value="Plug"/>
    <property type="match status" value="1"/>
</dbReference>
<dbReference type="SUPFAM" id="SSF49464">
    <property type="entry name" value="Carboxypeptidase regulatory domain-like"/>
    <property type="match status" value="1"/>
</dbReference>
<dbReference type="Pfam" id="PF25183">
    <property type="entry name" value="OMP_b-brl_4"/>
    <property type="match status" value="2"/>
</dbReference>
<feature type="signal peptide" evidence="4">
    <location>
        <begin position="1"/>
        <end position="20"/>
    </location>
</feature>